<organism evidence="1 2">
    <name type="scientific">candidate division WWE3 bacterium</name>
    <dbReference type="NCBI Taxonomy" id="2053526"/>
    <lineage>
        <taxon>Bacteria</taxon>
        <taxon>Katanobacteria</taxon>
    </lineage>
</organism>
<dbReference type="EMBL" id="QZJF01000024">
    <property type="protein sequence ID" value="RJR26280.1"/>
    <property type="molecule type" value="Genomic_DNA"/>
</dbReference>
<name>A0A3A4ZHY8_UNCKA</name>
<proteinExistence type="predicted"/>
<dbReference type="Proteomes" id="UP000265540">
    <property type="component" value="Unassembled WGS sequence"/>
</dbReference>
<accession>A0A3A4ZHY8</accession>
<evidence type="ECO:0000313" key="2">
    <source>
        <dbReference type="Proteomes" id="UP000265540"/>
    </source>
</evidence>
<comment type="caution">
    <text evidence="1">The sequence shown here is derived from an EMBL/GenBank/DDBJ whole genome shotgun (WGS) entry which is preliminary data.</text>
</comment>
<sequence length="105" mass="11622">MEKSISVMVFDDAHTADGAVRLSLADLVVVPRSRPATYPIPEEHKCFLCSPTKVDLSECPEVGAPEEFGPYYSYVFKGKLEELMEELKRNGYVVTMVLPQAVPAS</sequence>
<evidence type="ECO:0000313" key="1">
    <source>
        <dbReference type="EMBL" id="RJR26280.1"/>
    </source>
</evidence>
<dbReference type="AlphaFoldDB" id="A0A3A4ZHY8"/>
<gene>
    <name evidence="1" type="ORF">C4561_05700</name>
</gene>
<reference evidence="1 2" key="1">
    <citation type="journal article" date="2017" name="ISME J.">
        <title>Energy and carbon metabolisms in a deep terrestrial subsurface fluid microbial community.</title>
        <authorList>
            <person name="Momper L."/>
            <person name="Jungbluth S.P."/>
            <person name="Lee M.D."/>
            <person name="Amend J.P."/>
        </authorList>
    </citation>
    <scope>NUCLEOTIDE SEQUENCE [LARGE SCALE GENOMIC DNA]</scope>
    <source>
        <strain evidence="1">SURF_46</strain>
    </source>
</reference>
<protein>
    <submittedName>
        <fullName evidence="1">Uncharacterized protein</fullName>
    </submittedName>
</protein>